<name>R7TNE8_CAPTE</name>
<dbReference type="AlphaFoldDB" id="R7TNE8"/>
<reference evidence="6" key="3">
    <citation type="submission" date="2015-06" db="UniProtKB">
        <authorList>
            <consortium name="EnsemblMetazoa"/>
        </authorList>
    </citation>
    <scope>IDENTIFICATION</scope>
</reference>
<proteinExistence type="predicted"/>
<dbReference type="Proteomes" id="UP000014760">
    <property type="component" value="Unassembled WGS sequence"/>
</dbReference>
<keyword evidence="3" id="KW-0732">Signal</keyword>
<organism evidence="5">
    <name type="scientific">Capitella teleta</name>
    <name type="common">Polychaete worm</name>
    <dbReference type="NCBI Taxonomy" id="283909"/>
    <lineage>
        <taxon>Eukaryota</taxon>
        <taxon>Metazoa</taxon>
        <taxon>Spiralia</taxon>
        <taxon>Lophotrochozoa</taxon>
        <taxon>Annelida</taxon>
        <taxon>Polychaeta</taxon>
        <taxon>Sedentaria</taxon>
        <taxon>Scolecida</taxon>
        <taxon>Capitellidae</taxon>
        <taxon>Capitella</taxon>
    </lineage>
</organism>
<evidence type="ECO:0000256" key="3">
    <source>
        <dbReference type="SAM" id="SignalP"/>
    </source>
</evidence>
<dbReference type="EMBL" id="AMQN01028662">
    <property type="status" value="NOT_ANNOTATED_CDS"/>
    <property type="molecule type" value="Genomic_DNA"/>
</dbReference>
<dbReference type="Gene3D" id="3.30.70.340">
    <property type="entry name" value="Metallocarboxypeptidase-like"/>
    <property type="match status" value="1"/>
</dbReference>
<reference evidence="7" key="1">
    <citation type="submission" date="2012-12" db="EMBL/GenBank/DDBJ databases">
        <authorList>
            <person name="Hellsten U."/>
            <person name="Grimwood J."/>
            <person name="Chapman J.A."/>
            <person name="Shapiro H."/>
            <person name="Aerts A."/>
            <person name="Otillar R.P."/>
            <person name="Terry A.Y."/>
            <person name="Boore J.L."/>
            <person name="Simakov O."/>
            <person name="Marletaz F."/>
            <person name="Cho S.-J."/>
            <person name="Edsinger-Gonzales E."/>
            <person name="Havlak P."/>
            <person name="Kuo D.-H."/>
            <person name="Larsson T."/>
            <person name="Lv J."/>
            <person name="Arendt D."/>
            <person name="Savage R."/>
            <person name="Osoegawa K."/>
            <person name="de Jong P."/>
            <person name="Lindberg D.R."/>
            <person name="Seaver E.C."/>
            <person name="Weisblat D.A."/>
            <person name="Putnam N.H."/>
            <person name="Grigoriev I.V."/>
            <person name="Rokhsar D.S."/>
        </authorList>
    </citation>
    <scope>NUCLEOTIDE SEQUENCE</scope>
    <source>
        <strain evidence="7">I ESC-2004</strain>
    </source>
</reference>
<dbReference type="Pfam" id="PF02244">
    <property type="entry name" value="Propep_M14"/>
    <property type="match status" value="1"/>
</dbReference>
<keyword evidence="7" id="KW-1185">Reference proteome</keyword>
<dbReference type="InterPro" id="IPR003146">
    <property type="entry name" value="M14A_act_pep"/>
</dbReference>
<evidence type="ECO:0000313" key="6">
    <source>
        <dbReference type="EnsemblMetazoa" id="CapteP208574"/>
    </source>
</evidence>
<evidence type="ECO:0000259" key="4">
    <source>
        <dbReference type="Pfam" id="PF02244"/>
    </source>
</evidence>
<dbReference type="HOGENOM" id="CLU_1705936_0_0_1"/>
<feature type="domain" description="Carboxypeptidase activation peptide" evidence="4">
    <location>
        <begin position="32"/>
        <end position="101"/>
    </location>
</feature>
<dbReference type="EMBL" id="KB309141">
    <property type="protein sequence ID" value="ELT95373.1"/>
    <property type="molecule type" value="Genomic_DNA"/>
</dbReference>
<dbReference type="OrthoDB" id="3626597at2759"/>
<dbReference type="GO" id="GO:0046872">
    <property type="term" value="F:metal ion binding"/>
    <property type="evidence" value="ECO:0007669"/>
    <property type="project" value="UniProtKB-KW"/>
</dbReference>
<reference evidence="5 7" key="2">
    <citation type="journal article" date="2013" name="Nature">
        <title>Insights into bilaterian evolution from three spiralian genomes.</title>
        <authorList>
            <person name="Simakov O."/>
            <person name="Marletaz F."/>
            <person name="Cho S.J."/>
            <person name="Edsinger-Gonzales E."/>
            <person name="Havlak P."/>
            <person name="Hellsten U."/>
            <person name="Kuo D.H."/>
            <person name="Larsson T."/>
            <person name="Lv J."/>
            <person name="Arendt D."/>
            <person name="Savage R."/>
            <person name="Osoegawa K."/>
            <person name="de Jong P."/>
            <person name="Grimwood J."/>
            <person name="Chapman J.A."/>
            <person name="Shapiro H."/>
            <person name="Aerts A."/>
            <person name="Otillar R.P."/>
            <person name="Terry A.Y."/>
            <person name="Boore J.L."/>
            <person name="Grigoriev I.V."/>
            <person name="Lindberg D.R."/>
            <person name="Seaver E.C."/>
            <person name="Weisblat D.A."/>
            <person name="Putnam N.H."/>
            <person name="Rokhsar D.S."/>
        </authorList>
    </citation>
    <scope>NUCLEOTIDE SEQUENCE</scope>
    <source>
        <strain evidence="5 7">I ESC-2004</strain>
    </source>
</reference>
<evidence type="ECO:0000313" key="5">
    <source>
        <dbReference type="EMBL" id="ELT95373.1"/>
    </source>
</evidence>
<feature type="chain" id="PRO_5011951996" description="Carboxypeptidase activation peptide domain-containing protein" evidence="3">
    <location>
        <begin position="16"/>
        <end position="154"/>
    </location>
</feature>
<keyword evidence="1" id="KW-0479">Metal-binding</keyword>
<evidence type="ECO:0000256" key="2">
    <source>
        <dbReference type="ARBA" id="ARBA00022833"/>
    </source>
</evidence>
<dbReference type="SUPFAM" id="SSF54897">
    <property type="entry name" value="Protease propeptides/inhibitors"/>
    <property type="match status" value="1"/>
</dbReference>
<dbReference type="EnsemblMetazoa" id="CapteT208574">
    <property type="protein sequence ID" value="CapteP208574"/>
    <property type="gene ID" value="CapteG208574"/>
</dbReference>
<evidence type="ECO:0000313" key="7">
    <source>
        <dbReference type="Proteomes" id="UP000014760"/>
    </source>
</evidence>
<sequence>MRFIVLLSALAFAASEKVSYTGYHSILIPQVTSDEVSIVRSLADTDDRVRQVMLMNDHLVAGMEANLLVSPEQASYVMSILDQFEIPFDIVSSDFQSWIDEVDSLNEINKQKWIADFESGNKRKPDFYMTNSETRMSPLALFRSQCFHLCLFIA</sequence>
<accession>R7TNE8</accession>
<evidence type="ECO:0000256" key="1">
    <source>
        <dbReference type="ARBA" id="ARBA00022723"/>
    </source>
</evidence>
<protein>
    <recommendedName>
        <fullName evidence="4">Carboxypeptidase activation peptide domain-containing protein</fullName>
    </recommendedName>
</protein>
<feature type="signal peptide" evidence="3">
    <location>
        <begin position="1"/>
        <end position="15"/>
    </location>
</feature>
<gene>
    <name evidence="5" type="ORF">CAPTEDRAFT_208574</name>
</gene>
<dbReference type="InterPro" id="IPR036990">
    <property type="entry name" value="M14A-like_propep"/>
</dbReference>
<dbReference type="EMBL" id="AMQN01028661">
    <property type="status" value="NOT_ANNOTATED_CDS"/>
    <property type="molecule type" value="Genomic_DNA"/>
</dbReference>
<keyword evidence="2" id="KW-0862">Zinc</keyword>